<dbReference type="Gene3D" id="2.30.130.10">
    <property type="entry name" value="PUA domain"/>
    <property type="match status" value="1"/>
</dbReference>
<dbReference type="Gene3D" id="3.10.450.90">
    <property type="entry name" value="ArcTGT, C2 domain"/>
    <property type="match status" value="1"/>
</dbReference>
<dbReference type="InterPro" id="IPR015947">
    <property type="entry name" value="PUA-like_sf"/>
</dbReference>
<dbReference type="GO" id="GO:0003723">
    <property type="term" value="F:RNA binding"/>
    <property type="evidence" value="ECO:0007669"/>
    <property type="project" value="InterPro"/>
</dbReference>
<dbReference type="InterPro" id="IPR029402">
    <property type="entry name" value="TGT_C2"/>
</dbReference>
<dbReference type="RefSeq" id="WP_192819638.1">
    <property type="nucleotide sequence ID" value="NZ_CP062310.1"/>
</dbReference>
<evidence type="ECO:0000313" key="3">
    <source>
        <dbReference type="Proteomes" id="UP000594121"/>
    </source>
</evidence>
<dbReference type="KEGG" id="thel:IG193_04225"/>
<feature type="domain" description="PUA" evidence="1">
    <location>
        <begin position="85"/>
        <end position="155"/>
    </location>
</feature>
<accession>A0A7L9FLB4</accession>
<dbReference type="SUPFAM" id="SSF88697">
    <property type="entry name" value="PUA domain-like"/>
    <property type="match status" value="1"/>
</dbReference>
<proteinExistence type="predicted"/>
<dbReference type="InterPro" id="IPR002478">
    <property type="entry name" value="PUA"/>
</dbReference>
<dbReference type="AlphaFoldDB" id="A0A7L9FLB4"/>
<dbReference type="SUPFAM" id="SSF88802">
    <property type="entry name" value="Pre-PUA domain"/>
    <property type="match status" value="1"/>
</dbReference>
<dbReference type="SMART" id="SM00359">
    <property type="entry name" value="PUA"/>
    <property type="match status" value="1"/>
</dbReference>
<dbReference type="Pfam" id="PF14810">
    <property type="entry name" value="TGT_C2"/>
    <property type="match status" value="1"/>
</dbReference>
<dbReference type="Pfam" id="PF01472">
    <property type="entry name" value="PUA"/>
    <property type="match status" value="1"/>
</dbReference>
<gene>
    <name evidence="2" type="ORF">IG193_04225</name>
</gene>
<dbReference type="GeneID" id="59149075"/>
<organism evidence="2 3">
    <name type="scientific">Infirmifilum lucidum</name>
    <dbReference type="NCBI Taxonomy" id="2776706"/>
    <lineage>
        <taxon>Archaea</taxon>
        <taxon>Thermoproteota</taxon>
        <taxon>Thermoprotei</taxon>
        <taxon>Thermofilales</taxon>
        <taxon>Thermofilaceae</taxon>
        <taxon>Infirmifilum</taxon>
    </lineage>
</organism>
<reference evidence="2 3" key="1">
    <citation type="submission" date="2020-10" db="EMBL/GenBank/DDBJ databases">
        <title>Thermofilum lucidum 3507LT sp. nov. a novel member of Thermofilaceae family isolated from Chile hot spring, and proposal of description order Thermofilales.</title>
        <authorList>
            <person name="Zayulina K.S."/>
            <person name="Elcheninov A.G."/>
            <person name="Toshchakov S.V."/>
            <person name="Kublanov I.V."/>
        </authorList>
    </citation>
    <scope>NUCLEOTIDE SEQUENCE [LARGE SCALE GENOMIC DNA]</scope>
    <source>
        <strain evidence="2 3">3507LT</strain>
    </source>
</reference>
<keyword evidence="3" id="KW-1185">Reference proteome</keyword>
<dbReference type="InParanoid" id="A0A7L9FLB4"/>
<dbReference type="InterPro" id="IPR036974">
    <property type="entry name" value="PUA_sf"/>
</dbReference>
<evidence type="ECO:0000313" key="2">
    <source>
        <dbReference type="EMBL" id="QOJ79666.1"/>
    </source>
</evidence>
<name>A0A7L9FLB4_9CREN</name>
<dbReference type="EMBL" id="CP062310">
    <property type="protein sequence ID" value="QOJ79666.1"/>
    <property type="molecule type" value="Genomic_DNA"/>
</dbReference>
<dbReference type="PROSITE" id="PS50890">
    <property type="entry name" value="PUA"/>
    <property type="match status" value="1"/>
</dbReference>
<sequence>MGEVLSAFELRALEAVILYQLGVEVRLEGASLNVRGVRSRRTSRLKQILLDGKPVITIRANDGFVVPKRDGWEFLARHSDDKRLPCVIVPGDVARFVAEGRTLFSKHVIKAEGEIYPGDEICIKSDNGEIVGSGKALLPGWEMGRIKRGKAVRTR</sequence>
<evidence type="ECO:0000259" key="1">
    <source>
        <dbReference type="SMART" id="SM00359"/>
    </source>
</evidence>
<dbReference type="Proteomes" id="UP000594121">
    <property type="component" value="Chromosome"/>
</dbReference>
<dbReference type="CDD" id="cd21149">
    <property type="entry name" value="PUA_archaeosine_TGT"/>
    <property type="match status" value="1"/>
</dbReference>
<protein>
    <recommendedName>
        <fullName evidence="1">PUA domain-containing protein</fullName>
    </recommendedName>
</protein>
<dbReference type="InterPro" id="IPR038250">
    <property type="entry name" value="TGT_C2_sf"/>
</dbReference>